<feature type="compositionally biased region" description="Basic and acidic residues" evidence="2">
    <location>
        <begin position="651"/>
        <end position="665"/>
    </location>
</feature>
<reference evidence="3" key="1">
    <citation type="journal article" date="2023" name="Mol. Phylogenet. Evol.">
        <title>Genome-scale phylogeny and comparative genomics of the fungal order Sordariales.</title>
        <authorList>
            <person name="Hensen N."/>
            <person name="Bonometti L."/>
            <person name="Westerberg I."/>
            <person name="Brannstrom I.O."/>
            <person name="Guillou S."/>
            <person name="Cros-Aarteil S."/>
            <person name="Calhoun S."/>
            <person name="Haridas S."/>
            <person name="Kuo A."/>
            <person name="Mondo S."/>
            <person name="Pangilinan J."/>
            <person name="Riley R."/>
            <person name="LaButti K."/>
            <person name="Andreopoulos B."/>
            <person name="Lipzen A."/>
            <person name="Chen C."/>
            <person name="Yan M."/>
            <person name="Daum C."/>
            <person name="Ng V."/>
            <person name="Clum A."/>
            <person name="Steindorff A."/>
            <person name="Ohm R.A."/>
            <person name="Martin F."/>
            <person name="Silar P."/>
            <person name="Natvig D.O."/>
            <person name="Lalanne C."/>
            <person name="Gautier V."/>
            <person name="Ament-Velasquez S.L."/>
            <person name="Kruys A."/>
            <person name="Hutchinson M.I."/>
            <person name="Powell A.J."/>
            <person name="Barry K."/>
            <person name="Miller A.N."/>
            <person name="Grigoriev I.V."/>
            <person name="Debuchy R."/>
            <person name="Gladieux P."/>
            <person name="Hiltunen Thoren M."/>
            <person name="Johannesson H."/>
        </authorList>
    </citation>
    <scope>NUCLEOTIDE SEQUENCE</scope>
    <source>
        <strain evidence="3">CBS 118394</strain>
    </source>
</reference>
<dbReference type="EMBL" id="JAUEDM010000007">
    <property type="protein sequence ID" value="KAK3313339.1"/>
    <property type="molecule type" value="Genomic_DNA"/>
</dbReference>
<dbReference type="Proteomes" id="UP001283341">
    <property type="component" value="Unassembled WGS sequence"/>
</dbReference>
<feature type="compositionally biased region" description="Polar residues" evidence="2">
    <location>
        <begin position="383"/>
        <end position="399"/>
    </location>
</feature>
<feature type="region of interest" description="Disordered" evidence="2">
    <location>
        <begin position="638"/>
        <end position="759"/>
    </location>
</feature>
<reference evidence="3" key="2">
    <citation type="submission" date="2023-06" db="EMBL/GenBank/DDBJ databases">
        <authorList>
            <consortium name="Lawrence Berkeley National Laboratory"/>
            <person name="Haridas S."/>
            <person name="Hensen N."/>
            <person name="Bonometti L."/>
            <person name="Westerberg I."/>
            <person name="Brannstrom I.O."/>
            <person name="Guillou S."/>
            <person name="Cros-Aarteil S."/>
            <person name="Calhoun S."/>
            <person name="Kuo A."/>
            <person name="Mondo S."/>
            <person name="Pangilinan J."/>
            <person name="Riley R."/>
            <person name="Labutti K."/>
            <person name="Andreopoulos B."/>
            <person name="Lipzen A."/>
            <person name="Chen C."/>
            <person name="Yanf M."/>
            <person name="Daum C."/>
            <person name="Ng V."/>
            <person name="Clum A."/>
            <person name="Steindorff A."/>
            <person name="Ohm R."/>
            <person name="Martin F."/>
            <person name="Silar P."/>
            <person name="Natvig D."/>
            <person name="Lalanne C."/>
            <person name="Gautier V."/>
            <person name="Ament-Velasquez S.L."/>
            <person name="Kruys A."/>
            <person name="Hutchinson M.I."/>
            <person name="Powell A.J."/>
            <person name="Barry K."/>
            <person name="Miller A.N."/>
            <person name="Grigoriev I.V."/>
            <person name="Debuchy R."/>
            <person name="Gladieux P."/>
            <person name="Thoren M.H."/>
            <person name="Johannesson H."/>
        </authorList>
    </citation>
    <scope>NUCLEOTIDE SEQUENCE</scope>
    <source>
        <strain evidence="3">CBS 118394</strain>
    </source>
</reference>
<feature type="compositionally biased region" description="Low complexity" evidence="2">
    <location>
        <begin position="15"/>
        <end position="32"/>
    </location>
</feature>
<feature type="region of interest" description="Disordered" evidence="2">
    <location>
        <begin position="346"/>
        <end position="461"/>
    </location>
</feature>
<feature type="compositionally biased region" description="Polar residues" evidence="2">
    <location>
        <begin position="412"/>
        <end position="448"/>
    </location>
</feature>
<evidence type="ECO:0000313" key="3">
    <source>
        <dbReference type="EMBL" id="KAK3313339.1"/>
    </source>
</evidence>
<feature type="region of interest" description="Disordered" evidence="2">
    <location>
        <begin position="1"/>
        <end position="32"/>
    </location>
</feature>
<organism evidence="3 4">
    <name type="scientific">Apodospora peruviana</name>
    <dbReference type="NCBI Taxonomy" id="516989"/>
    <lineage>
        <taxon>Eukaryota</taxon>
        <taxon>Fungi</taxon>
        <taxon>Dikarya</taxon>
        <taxon>Ascomycota</taxon>
        <taxon>Pezizomycotina</taxon>
        <taxon>Sordariomycetes</taxon>
        <taxon>Sordariomycetidae</taxon>
        <taxon>Sordariales</taxon>
        <taxon>Lasiosphaeriaceae</taxon>
        <taxon>Apodospora</taxon>
    </lineage>
</organism>
<accession>A0AAE0M068</accession>
<keyword evidence="4" id="KW-1185">Reference proteome</keyword>
<feature type="compositionally biased region" description="Low complexity" evidence="2">
    <location>
        <begin position="694"/>
        <end position="730"/>
    </location>
</feature>
<proteinExistence type="predicted"/>
<feature type="compositionally biased region" description="Basic and acidic residues" evidence="2">
    <location>
        <begin position="401"/>
        <end position="411"/>
    </location>
</feature>
<dbReference type="Pfam" id="PF12511">
    <property type="entry name" value="DUF3716"/>
    <property type="match status" value="1"/>
</dbReference>
<feature type="compositionally biased region" description="Basic residues" evidence="2">
    <location>
        <begin position="667"/>
        <end position="676"/>
    </location>
</feature>
<feature type="region of interest" description="Disordered" evidence="2">
    <location>
        <begin position="133"/>
        <end position="228"/>
    </location>
</feature>
<sequence length="930" mass="103730">MAATDEHHHQVQPPATTATLSSTSFAAGGSSSELWDQIEAKYWESIRAVRADEDRKLELDYETQRDKLQNQLIDQHAEMTKVMRQLEQLQKDYKRLHSQADDLSIGLSAKRAEYAYNRQKDDEERREQFRAYRKSADANAEAQVSAQTDAQAAPPAAAQIDDPVYGGRDEEGPDVLGGLDQPMPEGDTESELTSQHSTPVPEPPGFQIITGKLSSKPPTPGETSPTMDGVEVLDGLGQLVGRVRHINLDNHWVNHVKQLPIKRQVNIRLGRKFTAESLESIYEPSDAKGAKWLSCYIQATGEIQGQPCHTCLKNVGVFNQCVILGGEEFPRCGNCEWNRQGCHGAAPLPKSRQSMADESAAKAEEMPVEEEVNSPVSAGGFTAVNNPSRAASQKVSTRGPTPEKDVEKGDQKTGQSFSSTKPSSGRKSLPSQRKSQTQPSTAANTPLTGSPAPETDQANGQKLPEINKSVLALRDDGVVFTEPLCMRGVPLVKITPDHPYWEKDWAPLEGQVEATLQKWMQKHEQYLNAGSAQSSKFLANRQVNRGKSILKFLQDGELHPYQILAKPFLNKQLTTYDTLFRMVQVLEELRKFSIDVTPSQWLRQRLHEISVEQGSDFNLGRTVHDLYHDPKISELRTRMGFGNIGRPSGYKMEKGGAEKSTDPPPKKNVRIVKRKEPHTTPKGTPASQQRHKSGSAAAAAEPNPAPASATAPGTPTKTASQQAAQQQTQQHTLREHYGVNSPRESKRQRRDSTAESSTTIDQDLKYDGYTSADSFSHDHVMAVDWRVYQVKHAAISTNEKVTQYWHFIGRGEGGTDQDMFEHQVLKDVLSNKKVTWGVYKEPYDFHLRLSELTEATYAAKSNKVVIGTKQIKGVKHRGDVLVHFKRERTKKRFLAFLRKKGVKLLKATADWVETTWKEMDSEVLPHYDSE</sequence>
<name>A0AAE0M068_9PEZI</name>
<dbReference type="AlphaFoldDB" id="A0AAE0M068"/>
<dbReference type="InterPro" id="IPR022190">
    <property type="entry name" value="DUF3716"/>
</dbReference>
<feature type="compositionally biased region" description="Low complexity" evidence="2">
    <location>
        <begin position="146"/>
        <end position="163"/>
    </location>
</feature>
<keyword evidence="1" id="KW-0175">Coiled coil</keyword>
<feature type="coiled-coil region" evidence="1">
    <location>
        <begin position="72"/>
        <end position="106"/>
    </location>
</feature>
<evidence type="ECO:0000313" key="4">
    <source>
        <dbReference type="Proteomes" id="UP001283341"/>
    </source>
</evidence>
<evidence type="ECO:0000256" key="1">
    <source>
        <dbReference type="SAM" id="Coils"/>
    </source>
</evidence>
<comment type="caution">
    <text evidence="3">The sequence shown here is derived from an EMBL/GenBank/DDBJ whole genome shotgun (WGS) entry which is preliminary data.</text>
</comment>
<protein>
    <submittedName>
        <fullName evidence="3">Uncharacterized protein</fullName>
    </submittedName>
</protein>
<evidence type="ECO:0000256" key="2">
    <source>
        <dbReference type="SAM" id="MobiDB-lite"/>
    </source>
</evidence>
<gene>
    <name evidence="3" type="ORF">B0H66DRAFT_482978</name>
</gene>